<gene>
    <name evidence="2" type="ORF">F8M49_21150</name>
</gene>
<proteinExistence type="predicted"/>
<dbReference type="EMBL" id="WBMO01000002">
    <property type="protein sequence ID" value="MDV2477228.1"/>
    <property type="molecule type" value="Genomic_DNA"/>
</dbReference>
<reference evidence="2 3" key="1">
    <citation type="submission" date="2019-10" db="EMBL/GenBank/DDBJ databases">
        <title>Draft Genome Assembly of Rhodococcus zopfii DSM44189.</title>
        <authorList>
            <person name="Sutton J.M."/>
            <person name="Akob D.M."/>
            <person name="Bushman T.J."/>
        </authorList>
    </citation>
    <scope>NUCLEOTIDE SEQUENCE [LARGE SCALE GENOMIC DNA]</scope>
    <source>
        <strain evidence="2 3">DSM 44189</strain>
    </source>
</reference>
<organism evidence="2 3">
    <name type="scientific">Rhodococcus zopfii</name>
    <dbReference type="NCBI Taxonomy" id="43772"/>
    <lineage>
        <taxon>Bacteria</taxon>
        <taxon>Bacillati</taxon>
        <taxon>Actinomycetota</taxon>
        <taxon>Actinomycetes</taxon>
        <taxon>Mycobacteriales</taxon>
        <taxon>Nocardiaceae</taxon>
        <taxon>Rhodococcus</taxon>
    </lineage>
</organism>
<keyword evidence="3" id="KW-1185">Reference proteome</keyword>
<protein>
    <submittedName>
        <fullName evidence="2">Uncharacterized protein</fullName>
    </submittedName>
</protein>
<dbReference type="Proteomes" id="UP001275440">
    <property type="component" value="Unassembled WGS sequence"/>
</dbReference>
<evidence type="ECO:0000313" key="3">
    <source>
        <dbReference type="Proteomes" id="UP001275440"/>
    </source>
</evidence>
<accession>A0ABU3WTI2</accession>
<evidence type="ECO:0000256" key="1">
    <source>
        <dbReference type="SAM" id="MobiDB-lite"/>
    </source>
</evidence>
<feature type="compositionally biased region" description="Basic residues" evidence="1">
    <location>
        <begin position="161"/>
        <end position="170"/>
    </location>
</feature>
<evidence type="ECO:0000313" key="2">
    <source>
        <dbReference type="EMBL" id="MDV2477228.1"/>
    </source>
</evidence>
<name>A0ABU3WTI2_9NOCA</name>
<comment type="caution">
    <text evidence="2">The sequence shown here is derived from an EMBL/GenBank/DDBJ whole genome shotgun (WGS) entry which is preliminary data.</text>
</comment>
<feature type="region of interest" description="Disordered" evidence="1">
    <location>
        <begin position="129"/>
        <end position="170"/>
    </location>
</feature>
<sequence>MSDIETTVRNLAAIAAAKKLLAEAEAREKSALAGQIARGTAYAYTASGEELGYATVPKPTQPKPVVTITDEAQVFPWLVDAFGPEVIEQRVMLTEQGRASLEAFMLEEHKAAGSEGYFDLPGVSVSVPPGKGSGAAVHAVEEGRGAGARNGRGRRVEPGRRARARRRWRP</sequence>